<dbReference type="eggNOG" id="COG2267">
    <property type="taxonomic scope" value="Bacteria"/>
</dbReference>
<reference evidence="2" key="1">
    <citation type="submission" date="2012-02" db="EMBL/GenBank/DDBJ databases">
        <title>The complete genome of Frateuria aurantia DSM 6220.</title>
        <authorList>
            <consortium name="US DOE Joint Genome Institute (JGI-PGF)"/>
            <person name="Lucas S."/>
            <person name="Copeland A."/>
            <person name="Lapidus A."/>
            <person name="Glavina del Rio T."/>
            <person name="Dalin E."/>
            <person name="Tice H."/>
            <person name="Bruce D."/>
            <person name="Goodwin L."/>
            <person name="Pitluck S."/>
            <person name="Peters L."/>
            <person name="Ovchinnikova G."/>
            <person name="Teshima H."/>
            <person name="Kyrpides N."/>
            <person name="Mavromatis K."/>
            <person name="Ivanova N."/>
            <person name="Brettin T."/>
            <person name="Detter J.C."/>
            <person name="Han C."/>
            <person name="Larimer F."/>
            <person name="Land M."/>
            <person name="Hauser L."/>
            <person name="Markowitz V."/>
            <person name="Cheng J.-F."/>
            <person name="Hugenholtz P."/>
            <person name="Woyke T."/>
            <person name="Wu D."/>
            <person name="Brambilla E."/>
            <person name="Klenk H.-P."/>
            <person name="Eisen J.A."/>
        </authorList>
    </citation>
    <scope>NUCLEOTIDE SEQUENCE</scope>
    <source>
        <strain evidence="2">DSM 6220</strain>
    </source>
</reference>
<dbReference type="AlphaFoldDB" id="H8L3J2"/>
<accession>H8L3J2</accession>
<evidence type="ECO:0000313" key="2">
    <source>
        <dbReference type="EMBL" id="AFC87361.1"/>
    </source>
</evidence>
<dbReference type="KEGG" id="fau:Fraau_3033"/>
<dbReference type="OrthoDB" id="9806902at2"/>
<dbReference type="RefSeq" id="WP_014404364.1">
    <property type="nucleotide sequence ID" value="NC_017033.1"/>
</dbReference>
<name>H8L3J2_FRAAD</name>
<dbReference type="Proteomes" id="UP000005234">
    <property type="component" value="Chromosome"/>
</dbReference>
<dbReference type="PANTHER" id="PTHR11614">
    <property type="entry name" value="PHOSPHOLIPASE-RELATED"/>
    <property type="match status" value="1"/>
</dbReference>
<dbReference type="InterPro" id="IPR029058">
    <property type="entry name" value="AB_hydrolase_fold"/>
</dbReference>
<organism evidence="2 3">
    <name type="scientific">Frateuria aurantia (strain ATCC 33424 / DSM 6220 / KCTC 2777 / LMG 1558 / NBRC 3245 / NCIMB 13370)</name>
    <name type="common">Acetobacter aurantius</name>
    <dbReference type="NCBI Taxonomy" id="767434"/>
    <lineage>
        <taxon>Bacteria</taxon>
        <taxon>Pseudomonadati</taxon>
        <taxon>Pseudomonadota</taxon>
        <taxon>Gammaproteobacteria</taxon>
        <taxon>Lysobacterales</taxon>
        <taxon>Rhodanobacteraceae</taxon>
        <taxon>Frateuria</taxon>
    </lineage>
</organism>
<dbReference type="EMBL" id="CP003350">
    <property type="protein sequence ID" value="AFC87361.1"/>
    <property type="molecule type" value="Genomic_DNA"/>
</dbReference>
<protein>
    <submittedName>
        <fullName evidence="2">Lysophospholipase</fullName>
    </submittedName>
</protein>
<keyword evidence="3" id="KW-1185">Reference proteome</keyword>
<dbReference type="STRING" id="767434.Fraau_3033"/>
<dbReference type="Pfam" id="PF12146">
    <property type="entry name" value="Hydrolase_4"/>
    <property type="match status" value="1"/>
</dbReference>
<evidence type="ECO:0000313" key="3">
    <source>
        <dbReference type="Proteomes" id="UP000005234"/>
    </source>
</evidence>
<dbReference type="HOGENOM" id="CLU_026209_7_2_6"/>
<dbReference type="Gene3D" id="3.40.50.1820">
    <property type="entry name" value="alpha/beta hydrolase"/>
    <property type="match status" value="1"/>
</dbReference>
<dbReference type="InterPro" id="IPR051044">
    <property type="entry name" value="MAG_DAG_Lipase"/>
</dbReference>
<feature type="domain" description="Serine aminopeptidase S33" evidence="1">
    <location>
        <begin position="36"/>
        <end position="263"/>
    </location>
</feature>
<proteinExistence type="predicted"/>
<dbReference type="SUPFAM" id="SSF53474">
    <property type="entry name" value="alpha/beta-Hydrolases"/>
    <property type="match status" value="1"/>
</dbReference>
<dbReference type="InterPro" id="IPR022742">
    <property type="entry name" value="Hydrolase_4"/>
</dbReference>
<gene>
    <name evidence="2" type="ordered locus">Fraau_3033</name>
</gene>
<evidence type="ECO:0000259" key="1">
    <source>
        <dbReference type="Pfam" id="PF12146"/>
    </source>
</evidence>
<sequence>MSIASESMKQQILPPLDAHDGLPLYRRQWPQPEAGRSILLVHGLGEHSGRYQSLARWFWQRGFAVQAYDQRGHGRSGGARGGLPRPDDLLRDLGRVYADFAISQRTPPLLLGHSMGGLVCTRAVLDHRIEPAGLILSAPALQSRVGPGLQQLASWLARIAPGLPLGQGLPRQFLSHEPSVAPAVKADPYCHGRITPALADFIFKAGSACRRDAAKLSVRSLLLIAGEDRLVDPAGSQAFAEGAPAACLQSEIFPVAYHELFNEIASIREPVLAALARWLEAGMWRPA</sequence>